<keyword evidence="11" id="KW-0489">Methyltransferase</keyword>
<comment type="similarity">
    <text evidence="3">Belongs to the methyltransferase superfamily. Arsenite methyltransferase family.</text>
</comment>
<evidence type="ECO:0000256" key="7">
    <source>
        <dbReference type="ARBA" id="ARBA00047943"/>
    </source>
</evidence>
<evidence type="ECO:0000256" key="5">
    <source>
        <dbReference type="ARBA" id="ARBA00034545"/>
    </source>
</evidence>
<evidence type="ECO:0000256" key="4">
    <source>
        <dbReference type="ARBA" id="ARBA00034521"/>
    </source>
</evidence>
<dbReference type="CDD" id="cd02440">
    <property type="entry name" value="AdoMet_MTases"/>
    <property type="match status" value="1"/>
</dbReference>
<comment type="catalytic activity">
    <reaction evidence="7">
        <text>arsenic triglutathione + 2 [thioredoxin]-dithiol + 2 S-adenosyl-L-methionine + H2O = dimethylarsinous acid + 2 [thioredoxin]-disulfide + 3 glutathione + 2 S-adenosyl-L-homocysteine + 2 H(+)</text>
        <dbReference type="Rhea" id="RHEA:69464"/>
        <dbReference type="Rhea" id="RHEA-COMP:10698"/>
        <dbReference type="Rhea" id="RHEA-COMP:10700"/>
        <dbReference type="ChEBI" id="CHEBI:15377"/>
        <dbReference type="ChEBI" id="CHEBI:15378"/>
        <dbReference type="ChEBI" id="CHEBI:23808"/>
        <dbReference type="ChEBI" id="CHEBI:29950"/>
        <dbReference type="ChEBI" id="CHEBI:50058"/>
        <dbReference type="ChEBI" id="CHEBI:57856"/>
        <dbReference type="ChEBI" id="CHEBI:57925"/>
        <dbReference type="ChEBI" id="CHEBI:59789"/>
        <dbReference type="ChEBI" id="CHEBI:183640"/>
        <dbReference type="EC" id="2.1.1.137"/>
    </reaction>
</comment>
<keyword evidence="1 11" id="KW-0808">Transferase</keyword>
<feature type="compositionally biased region" description="Low complexity" evidence="9">
    <location>
        <begin position="30"/>
        <end position="46"/>
    </location>
</feature>
<dbReference type="RefSeq" id="WP_229113793.1">
    <property type="nucleotide sequence ID" value="NZ_CP064787.1"/>
</dbReference>
<dbReference type="Pfam" id="PF13847">
    <property type="entry name" value="Methyltransf_31"/>
    <property type="match status" value="1"/>
</dbReference>
<dbReference type="EMBL" id="CP064787">
    <property type="protein sequence ID" value="QSG07356.1"/>
    <property type="molecule type" value="Genomic_DNA"/>
</dbReference>
<name>A0A897NAD8_9EURY</name>
<protein>
    <recommendedName>
        <fullName evidence="5">Arsenite methyltransferase</fullName>
        <ecNumber evidence="4">2.1.1.137</ecNumber>
    </recommendedName>
</protein>
<dbReference type="Proteomes" id="UP000663525">
    <property type="component" value="Chromosome"/>
</dbReference>
<dbReference type="AlphaFoldDB" id="A0A897NAD8"/>
<evidence type="ECO:0000256" key="9">
    <source>
        <dbReference type="SAM" id="MobiDB-lite"/>
    </source>
</evidence>
<dbReference type="GO" id="GO:0032259">
    <property type="term" value="P:methylation"/>
    <property type="evidence" value="ECO:0007669"/>
    <property type="project" value="UniProtKB-KW"/>
</dbReference>
<dbReference type="PANTHER" id="PTHR43675">
    <property type="entry name" value="ARSENITE METHYLTRANSFERASE"/>
    <property type="match status" value="1"/>
</dbReference>
<proteinExistence type="inferred from homology"/>
<dbReference type="GO" id="GO:0030791">
    <property type="term" value="F:arsenite methyltransferase activity"/>
    <property type="evidence" value="ECO:0007669"/>
    <property type="project" value="UniProtKB-EC"/>
</dbReference>
<evidence type="ECO:0000256" key="2">
    <source>
        <dbReference type="ARBA" id="ARBA00022691"/>
    </source>
</evidence>
<dbReference type="PANTHER" id="PTHR43675:SF8">
    <property type="entry name" value="ARSENITE METHYLTRANSFERASE"/>
    <property type="match status" value="1"/>
</dbReference>
<evidence type="ECO:0000256" key="6">
    <source>
        <dbReference type="ARBA" id="ARBA00047941"/>
    </source>
</evidence>
<dbReference type="InterPro" id="IPR025714">
    <property type="entry name" value="Methyltranfer_dom"/>
</dbReference>
<dbReference type="EC" id="2.1.1.137" evidence="4"/>
<gene>
    <name evidence="11" type="ORF">HSR121_3046</name>
</gene>
<evidence type="ECO:0000259" key="10">
    <source>
        <dbReference type="Pfam" id="PF13847"/>
    </source>
</evidence>
<evidence type="ECO:0000313" key="11">
    <source>
        <dbReference type="EMBL" id="QSG07356.1"/>
    </source>
</evidence>
<dbReference type="SUPFAM" id="SSF53335">
    <property type="entry name" value="S-adenosyl-L-methionine-dependent methyltransferases"/>
    <property type="match status" value="1"/>
</dbReference>
<sequence>MTDDESAVRRLVRDRYADAASDECCGGAETSCCGDGDSGSDASDTASDADEIAREIGYDDESIETVEGEANLGLGCGNPTAIADLEPGETVLDLGSGGGFDCFLAAREVGPEGRVIGVDMTPEMIEKARANARENDAGNVSFRLGEIEHLPVADGVVDTIISNCVVNLSPAKDRVFEEAYRVLRPGGRLAITDPVRTDSLPEGVRGDPGALAGCISGAESPETITTLLEAAGFVDISVELDPDSREVIDEWHDEYDLGGSLLSARIEAEKPAE</sequence>
<dbReference type="Gene3D" id="3.40.50.150">
    <property type="entry name" value="Vaccinia Virus protein VP39"/>
    <property type="match status" value="1"/>
</dbReference>
<evidence type="ECO:0000256" key="8">
    <source>
        <dbReference type="ARBA" id="ARBA00048428"/>
    </source>
</evidence>
<evidence type="ECO:0000256" key="1">
    <source>
        <dbReference type="ARBA" id="ARBA00022679"/>
    </source>
</evidence>
<evidence type="ECO:0000313" key="12">
    <source>
        <dbReference type="Proteomes" id="UP000663525"/>
    </source>
</evidence>
<feature type="region of interest" description="Disordered" evidence="9">
    <location>
        <begin position="25"/>
        <end position="47"/>
    </location>
</feature>
<evidence type="ECO:0000256" key="3">
    <source>
        <dbReference type="ARBA" id="ARBA00034487"/>
    </source>
</evidence>
<comment type="catalytic activity">
    <reaction evidence="8">
        <text>arsenic triglutathione + 3 [thioredoxin]-dithiol + 3 S-adenosyl-L-methionine = trimethylarsine + 3 [thioredoxin]-disulfide + 3 glutathione + 3 S-adenosyl-L-homocysteine + 3 H(+)</text>
        <dbReference type="Rhea" id="RHEA:69432"/>
        <dbReference type="Rhea" id="RHEA-COMP:10698"/>
        <dbReference type="Rhea" id="RHEA-COMP:10700"/>
        <dbReference type="ChEBI" id="CHEBI:15378"/>
        <dbReference type="ChEBI" id="CHEBI:27130"/>
        <dbReference type="ChEBI" id="CHEBI:29950"/>
        <dbReference type="ChEBI" id="CHEBI:50058"/>
        <dbReference type="ChEBI" id="CHEBI:57856"/>
        <dbReference type="ChEBI" id="CHEBI:57925"/>
        <dbReference type="ChEBI" id="CHEBI:59789"/>
        <dbReference type="ChEBI" id="CHEBI:183640"/>
        <dbReference type="EC" id="2.1.1.137"/>
    </reaction>
</comment>
<dbReference type="InterPro" id="IPR026669">
    <property type="entry name" value="Arsenite_MeTrfase-like"/>
</dbReference>
<organism evidence="11 12">
    <name type="scientific">Halapricum desulfuricans</name>
    <dbReference type="NCBI Taxonomy" id="2841257"/>
    <lineage>
        <taxon>Archaea</taxon>
        <taxon>Methanobacteriati</taxon>
        <taxon>Methanobacteriota</taxon>
        <taxon>Stenosarchaea group</taxon>
        <taxon>Halobacteria</taxon>
        <taxon>Halobacteriales</taxon>
        <taxon>Haloarculaceae</taxon>
        <taxon>Halapricum</taxon>
    </lineage>
</organism>
<reference evidence="11" key="1">
    <citation type="submission" date="2020-11" db="EMBL/GenBank/DDBJ databases">
        <title>Carbohydrate-dependent, anaerobic sulfur respiration: A novel catabolism in halophilic archaea.</title>
        <authorList>
            <person name="Sorokin D.Y."/>
            <person name="Messina E."/>
            <person name="Smedile F."/>
            <person name="La Cono V."/>
            <person name="Hallsworth J.E."/>
            <person name="Yakimov M.M."/>
        </authorList>
    </citation>
    <scope>NUCLEOTIDE SEQUENCE</scope>
    <source>
        <strain evidence="11">HSR12-1</strain>
    </source>
</reference>
<comment type="catalytic activity">
    <reaction evidence="6">
        <text>arsenic triglutathione + [thioredoxin]-dithiol + S-adenosyl-L-methionine + 2 H2O = methylarsonous acid + [thioredoxin]-disulfide + 3 glutathione + S-adenosyl-L-homocysteine + H(+)</text>
        <dbReference type="Rhea" id="RHEA:69460"/>
        <dbReference type="Rhea" id="RHEA-COMP:10698"/>
        <dbReference type="Rhea" id="RHEA-COMP:10700"/>
        <dbReference type="ChEBI" id="CHEBI:15377"/>
        <dbReference type="ChEBI" id="CHEBI:15378"/>
        <dbReference type="ChEBI" id="CHEBI:17826"/>
        <dbReference type="ChEBI" id="CHEBI:29950"/>
        <dbReference type="ChEBI" id="CHEBI:50058"/>
        <dbReference type="ChEBI" id="CHEBI:57856"/>
        <dbReference type="ChEBI" id="CHEBI:57925"/>
        <dbReference type="ChEBI" id="CHEBI:59789"/>
        <dbReference type="ChEBI" id="CHEBI:183640"/>
        <dbReference type="EC" id="2.1.1.137"/>
    </reaction>
</comment>
<keyword evidence="2" id="KW-0949">S-adenosyl-L-methionine</keyword>
<feature type="domain" description="Methyltransferase" evidence="10">
    <location>
        <begin position="86"/>
        <end position="232"/>
    </location>
</feature>
<dbReference type="GeneID" id="68856580"/>
<dbReference type="InterPro" id="IPR029063">
    <property type="entry name" value="SAM-dependent_MTases_sf"/>
</dbReference>
<accession>A0A897NAD8</accession>
<dbReference type="NCBIfam" id="NF008823">
    <property type="entry name" value="PRK11873.1"/>
    <property type="match status" value="1"/>
</dbReference>